<name>A0A1F6PDR1_9BACT</name>
<dbReference type="AlphaFoldDB" id="A0A1F6PDR1"/>
<keyword evidence="2 4" id="KW-0689">Ribosomal protein</keyword>
<dbReference type="STRING" id="1798709.A2538_01875"/>
<dbReference type="PRINTS" id="PR00974">
    <property type="entry name" value="RIBOSOMALS18"/>
</dbReference>
<keyword evidence="4" id="KW-0699">rRNA-binding</keyword>
<dbReference type="InterPro" id="IPR036870">
    <property type="entry name" value="Ribosomal_bS18_sf"/>
</dbReference>
<evidence type="ECO:0000256" key="1">
    <source>
        <dbReference type="ARBA" id="ARBA00005589"/>
    </source>
</evidence>
<dbReference type="GO" id="GO:0006412">
    <property type="term" value="P:translation"/>
    <property type="evidence" value="ECO:0007669"/>
    <property type="project" value="UniProtKB-UniRule"/>
</dbReference>
<dbReference type="GO" id="GO:0070181">
    <property type="term" value="F:small ribosomal subunit rRNA binding"/>
    <property type="evidence" value="ECO:0007669"/>
    <property type="project" value="TreeGrafter"/>
</dbReference>
<dbReference type="Gene3D" id="4.10.640.10">
    <property type="entry name" value="Ribosomal protein S18"/>
    <property type="match status" value="1"/>
</dbReference>
<evidence type="ECO:0000313" key="7">
    <source>
        <dbReference type="Proteomes" id="UP000178254"/>
    </source>
</evidence>
<dbReference type="EMBL" id="MFRE01000010">
    <property type="protein sequence ID" value="OGH94289.1"/>
    <property type="molecule type" value="Genomic_DNA"/>
</dbReference>
<reference evidence="6 7" key="1">
    <citation type="journal article" date="2016" name="Nat. Commun.">
        <title>Thousands of microbial genomes shed light on interconnected biogeochemical processes in an aquifer system.</title>
        <authorList>
            <person name="Anantharaman K."/>
            <person name="Brown C.T."/>
            <person name="Hug L.A."/>
            <person name="Sharon I."/>
            <person name="Castelle C.J."/>
            <person name="Probst A.J."/>
            <person name="Thomas B.C."/>
            <person name="Singh A."/>
            <person name="Wilkins M.J."/>
            <person name="Karaoz U."/>
            <person name="Brodie E.L."/>
            <person name="Williams K.H."/>
            <person name="Hubbard S.S."/>
            <person name="Banfield J.F."/>
        </authorList>
    </citation>
    <scope>NUCLEOTIDE SEQUENCE [LARGE SCALE GENOMIC DNA]</scope>
</reference>
<evidence type="ECO:0000256" key="5">
    <source>
        <dbReference type="RuleBase" id="RU003910"/>
    </source>
</evidence>
<evidence type="ECO:0000256" key="3">
    <source>
        <dbReference type="ARBA" id="ARBA00023274"/>
    </source>
</evidence>
<dbReference type="GO" id="GO:0022627">
    <property type="term" value="C:cytosolic small ribosomal subunit"/>
    <property type="evidence" value="ECO:0007669"/>
    <property type="project" value="TreeGrafter"/>
</dbReference>
<organism evidence="6 7">
    <name type="scientific">Candidatus Magasanikbacteria bacterium RIFOXYD2_FULL_41_14</name>
    <dbReference type="NCBI Taxonomy" id="1798709"/>
    <lineage>
        <taxon>Bacteria</taxon>
        <taxon>Candidatus Magasanikiibacteriota</taxon>
    </lineage>
</organism>
<evidence type="ECO:0000256" key="2">
    <source>
        <dbReference type="ARBA" id="ARBA00022980"/>
    </source>
</evidence>
<sequence length="77" mass="8851">MITNTNDKKNIDRKCLYCTNNKLAVDYKDVLGLRRFVSSYMKIAPRRRSGLCAKHQRQVATAVKRARQASLMAFTSK</sequence>
<dbReference type="InterPro" id="IPR001648">
    <property type="entry name" value="Ribosomal_bS18"/>
</dbReference>
<dbReference type="PANTHER" id="PTHR13479:SF40">
    <property type="entry name" value="SMALL RIBOSOMAL SUBUNIT PROTEIN BS18M"/>
    <property type="match status" value="1"/>
</dbReference>
<accession>A0A1F6PDR1</accession>
<dbReference type="Pfam" id="PF01084">
    <property type="entry name" value="Ribosomal_S18"/>
    <property type="match status" value="1"/>
</dbReference>
<evidence type="ECO:0000256" key="4">
    <source>
        <dbReference type="HAMAP-Rule" id="MF_00270"/>
    </source>
</evidence>
<comment type="similarity">
    <text evidence="1 4 5">Belongs to the bacterial ribosomal protein bS18 family.</text>
</comment>
<comment type="subunit">
    <text evidence="4">Part of the 30S ribosomal subunit. Forms a tight heterodimer with protein bS6.</text>
</comment>
<protein>
    <recommendedName>
        <fullName evidence="4">Small ribosomal subunit protein bS18</fullName>
    </recommendedName>
</protein>
<dbReference type="NCBIfam" id="TIGR00165">
    <property type="entry name" value="S18"/>
    <property type="match status" value="1"/>
</dbReference>
<proteinExistence type="inferred from homology"/>
<dbReference type="GO" id="GO:0003735">
    <property type="term" value="F:structural constituent of ribosome"/>
    <property type="evidence" value="ECO:0007669"/>
    <property type="project" value="InterPro"/>
</dbReference>
<comment type="caution">
    <text evidence="6">The sequence shown here is derived from an EMBL/GenBank/DDBJ whole genome shotgun (WGS) entry which is preliminary data.</text>
</comment>
<dbReference type="SUPFAM" id="SSF46911">
    <property type="entry name" value="Ribosomal protein S18"/>
    <property type="match status" value="1"/>
</dbReference>
<dbReference type="Proteomes" id="UP000178254">
    <property type="component" value="Unassembled WGS sequence"/>
</dbReference>
<dbReference type="PANTHER" id="PTHR13479">
    <property type="entry name" value="30S RIBOSOMAL PROTEIN S18"/>
    <property type="match status" value="1"/>
</dbReference>
<keyword evidence="4" id="KW-0694">RNA-binding</keyword>
<comment type="function">
    <text evidence="4">Binds as a heterodimer with protein bS6 to the central domain of the 16S rRNA, where it helps stabilize the platform of the 30S subunit.</text>
</comment>
<keyword evidence="3 4" id="KW-0687">Ribonucleoprotein</keyword>
<gene>
    <name evidence="4" type="primary">rpsR</name>
    <name evidence="6" type="ORF">A2538_01875</name>
</gene>
<evidence type="ECO:0000313" key="6">
    <source>
        <dbReference type="EMBL" id="OGH94289.1"/>
    </source>
</evidence>
<dbReference type="HAMAP" id="MF_00270">
    <property type="entry name" value="Ribosomal_bS18"/>
    <property type="match status" value="1"/>
</dbReference>